<gene>
    <name evidence="1" type="ORF">SEMRO_22_G015420.1</name>
</gene>
<keyword evidence="2" id="KW-1185">Reference proteome</keyword>
<dbReference type="EMBL" id="CAICTM010000022">
    <property type="protein sequence ID" value="CAB9497598.1"/>
    <property type="molecule type" value="Genomic_DNA"/>
</dbReference>
<sequence length="416" mass="47111">MSQSPSLRVIRIPRTIWKQAALNHQDRIRSLLQPGLLPADNGKTQRRRQNRYPADTWTALDAKNPIYNFLIEYYGLKGVKGTKRLARWCPSPNLLLHPNKQYDSLEALSQYSNIAPGNSAIDERDASIFLEDVTEEDLATTLQLRGAILESDGALYSPSLWFQQKNEEQKPDNTSKNSAASAFLWYRSILQQTLQAEPILHCHGLHEWAMQYHPDGEPSPPSAKYQAHLPLRVSRQVISETVERKGISCTHVDALRFFAPAAGPLNHHGARLERMDQLRLEQPACVHAQMDLLKIALRLQPFCNPDLLQHVLQLAIDARRLDVAASPYDATGYGVGVIPVEIDSGRSQYRKQQRLLMERADPIRRELLEAYNIFLKLAFDEDPSTLEAHVTPSKERFAQAEPGGKPWRKNLVSPTV</sequence>
<protein>
    <submittedName>
        <fullName evidence="1">Uncharacterized protein</fullName>
    </submittedName>
</protein>
<dbReference type="Proteomes" id="UP001153069">
    <property type="component" value="Unassembled WGS sequence"/>
</dbReference>
<proteinExistence type="predicted"/>
<organism evidence="1 2">
    <name type="scientific">Seminavis robusta</name>
    <dbReference type="NCBI Taxonomy" id="568900"/>
    <lineage>
        <taxon>Eukaryota</taxon>
        <taxon>Sar</taxon>
        <taxon>Stramenopiles</taxon>
        <taxon>Ochrophyta</taxon>
        <taxon>Bacillariophyta</taxon>
        <taxon>Bacillariophyceae</taxon>
        <taxon>Bacillariophycidae</taxon>
        <taxon>Naviculales</taxon>
        <taxon>Naviculaceae</taxon>
        <taxon>Seminavis</taxon>
    </lineage>
</organism>
<name>A0A9N8D724_9STRA</name>
<accession>A0A9N8D724</accession>
<reference evidence="1" key="1">
    <citation type="submission" date="2020-06" db="EMBL/GenBank/DDBJ databases">
        <authorList>
            <consortium name="Plant Systems Biology data submission"/>
        </authorList>
    </citation>
    <scope>NUCLEOTIDE SEQUENCE</scope>
    <source>
        <strain evidence="1">D6</strain>
    </source>
</reference>
<dbReference type="OrthoDB" id="10264981at2759"/>
<comment type="caution">
    <text evidence="1">The sequence shown here is derived from an EMBL/GenBank/DDBJ whole genome shotgun (WGS) entry which is preliminary data.</text>
</comment>
<dbReference type="AlphaFoldDB" id="A0A9N8D724"/>
<evidence type="ECO:0000313" key="2">
    <source>
        <dbReference type="Proteomes" id="UP001153069"/>
    </source>
</evidence>
<evidence type="ECO:0000313" key="1">
    <source>
        <dbReference type="EMBL" id="CAB9497598.1"/>
    </source>
</evidence>